<feature type="compositionally biased region" description="Low complexity" evidence="1">
    <location>
        <begin position="407"/>
        <end position="417"/>
    </location>
</feature>
<feature type="transmembrane region" description="Helical" evidence="2">
    <location>
        <begin position="323"/>
        <end position="345"/>
    </location>
</feature>
<organism evidence="3 4">
    <name type="scientific">Lithohypha guttulata</name>
    <dbReference type="NCBI Taxonomy" id="1690604"/>
    <lineage>
        <taxon>Eukaryota</taxon>
        <taxon>Fungi</taxon>
        <taxon>Dikarya</taxon>
        <taxon>Ascomycota</taxon>
        <taxon>Pezizomycotina</taxon>
        <taxon>Eurotiomycetes</taxon>
        <taxon>Chaetothyriomycetidae</taxon>
        <taxon>Chaetothyriales</taxon>
        <taxon>Trichomeriaceae</taxon>
        <taxon>Lithohypha</taxon>
    </lineage>
</organism>
<reference evidence="3 4" key="1">
    <citation type="submission" date="2023-08" db="EMBL/GenBank/DDBJ databases">
        <title>Black Yeasts Isolated from many extreme environments.</title>
        <authorList>
            <person name="Coleine C."/>
            <person name="Stajich J.E."/>
            <person name="Selbmann L."/>
        </authorList>
    </citation>
    <scope>NUCLEOTIDE SEQUENCE [LARGE SCALE GENOMIC DNA]</scope>
    <source>
        <strain evidence="3 4">CCFEE 5885</strain>
    </source>
</reference>
<feature type="region of interest" description="Disordered" evidence="1">
    <location>
        <begin position="404"/>
        <end position="427"/>
    </location>
</feature>
<sequence>MERPAKRQKLSKDPVFPATTRTLDLPKRRPQGKVILPRVPDVTVTAGVLDVAVNDGSLATQIPAPTGDIAVTLGSLGTLTVPGVKASTATGSDRNSTSTSASGSVASSGLVSASQRSSLASSSVAVSSLPPSSTTSAPSATSTSQGLPEASEASEPPTAVPSSSSSYLDVNSAQSVSVIPSNSTLISTTQRTVTVTETSTYHVSYYNGTFIAPSSTRQASHTASTSADEDSSHSSFKHHSSSSSKYVFGDGVTITYTSDSASFTAADYSNAEVGAVATGAGSAATDVGGTGSGSGSGGGNENGIDNGDSGSSGPVLTPQQTQMVGGIVGGLAGVAIVLVVLLYLLRRYRMRLKDQGRLPEQLTSGHSRRGSGLIGAAEPMSHSRSSLFFPPAAVASSMKKWRPGSDMTMMTNTTSTTGADSEKGFQRVSGRKIPSVLSTGGDQFGGSYGAFEKEIRPSAARHHHDLSESSFYRDADGTYVGSGNGIGRSASRSAPSTPVYPVIFSSESARRPSLANITATDRRDFANGDINRAFYRNMNMNVAAPNAASDGMAVFRSSPARTPVTQSPVSSSLRLPIQAPVTMDEDIPEMPLPSPGFGLGVGHNLAQQRMPSRLSAKTTDSGTGSGRFREEMA</sequence>
<feature type="compositionally biased region" description="Low complexity" evidence="1">
    <location>
        <begin position="96"/>
        <end position="108"/>
    </location>
</feature>
<keyword evidence="4" id="KW-1185">Reference proteome</keyword>
<evidence type="ECO:0000256" key="2">
    <source>
        <dbReference type="SAM" id="Phobius"/>
    </source>
</evidence>
<feature type="compositionally biased region" description="Polar residues" evidence="1">
    <location>
        <begin position="609"/>
        <end position="622"/>
    </location>
</feature>
<evidence type="ECO:0000313" key="4">
    <source>
        <dbReference type="Proteomes" id="UP001345013"/>
    </source>
</evidence>
<feature type="compositionally biased region" description="Gly residues" evidence="1">
    <location>
        <begin position="288"/>
        <end position="301"/>
    </location>
</feature>
<comment type="caution">
    <text evidence="3">The sequence shown here is derived from an EMBL/GenBank/DDBJ whole genome shotgun (WGS) entry which is preliminary data.</text>
</comment>
<evidence type="ECO:0000313" key="3">
    <source>
        <dbReference type="EMBL" id="KAK5098573.1"/>
    </source>
</evidence>
<feature type="region of interest" description="Disordered" evidence="1">
    <location>
        <begin position="123"/>
        <end position="166"/>
    </location>
</feature>
<protein>
    <submittedName>
        <fullName evidence="3">Uncharacterized protein</fullName>
    </submittedName>
</protein>
<dbReference type="Proteomes" id="UP001345013">
    <property type="component" value="Unassembled WGS sequence"/>
</dbReference>
<accession>A0ABR0KJR7</accession>
<keyword evidence="2" id="KW-0812">Transmembrane</keyword>
<feature type="region of interest" description="Disordered" evidence="1">
    <location>
        <begin position="86"/>
        <end position="108"/>
    </location>
</feature>
<keyword evidence="2" id="KW-1133">Transmembrane helix</keyword>
<feature type="region of interest" description="Disordered" evidence="1">
    <location>
        <begin position="214"/>
        <end position="244"/>
    </location>
</feature>
<proteinExistence type="predicted"/>
<feature type="region of interest" description="Disordered" evidence="1">
    <location>
        <begin position="1"/>
        <end position="31"/>
    </location>
</feature>
<keyword evidence="2" id="KW-0472">Membrane</keyword>
<feature type="region of interest" description="Disordered" evidence="1">
    <location>
        <begin position="288"/>
        <end position="317"/>
    </location>
</feature>
<feature type="region of interest" description="Disordered" evidence="1">
    <location>
        <begin position="609"/>
        <end position="633"/>
    </location>
</feature>
<feature type="compositionally biased region" description="Low complexity" evidence="1">
    <location>
        <begin position="302"/>
        <end position="313"/>
    </location>
</feature>
<gene>
    <name evidence="3" type="ORF">LTR24_001678</name>
</gene>
<evidence type="ECO:0000256" key="1">
    <source>
        <dbReference type="SAM" id="MobiDB-lite"/>
    </source>
</evidence>
<feature type="compositionally biased region" description="Low complexity" evidence="1">
    <location>
        <begin position="123"/>
        <end position="144"/>
    </location>
</feature>
<name>A0ABR0KJR7_9EURO</name>
<dbReference type="EMBL" id="JAVRRG010000013">
    <property type="protein sequence ID" value="KAK5098573.1"/>
    <property type="molecule type" value="Genomic_DNA"/>
</dbReference>